<dbReference type="SUPFAM" id="SSF52058">
    <property type="entry name" value="L domain-like"/>
    <property type="match status" value="2"/>
</dbReference>
<dbReference type="CDD" id="cd14066">
    <property type="entry name" value="STKc_IRAK"/>
    <property type="match status" value="1"/>
</dbReference>
<evidence type="ECO:0000259" key="24">
    <source>
        <dbReference type="PROSITE" id="PS50011"/>
    </source>
</evidence>
<feature type="transmembrane region" description="Helical" evidence="22">
    <location>
        <begin position="468"/>
        <end position="490"/>
    </location>
</feature>
<proteinExistence type="inferred from homology"/>
<feature type="chain" id="PRO_5043053930" description="non-specific serine/threonine protein kinase" evidence="23">
    <location>
        <begin position="26"/>
        <end position="910"/>
    </location>
</feature>
<dbReference type="SMART" id="SM00220">
    <property type="entry name" value="S_TKc"/>
    <property type="match status" value="1"/>
</dbReference>
<evidence type="ECO:0000256" key="16">
    <source>
        <dbReference type="ARBA" id="ARBA00023170"/>
    </source>
</evidence>
<feature type="domain" description="Protein kinase" evidence="24">
    <location>
        <begin position="558"/>
        <end position="839"/>
    </location>
</feature>
<dbReference type="EC" id="2.7.11.1" evidence="3"/>
<keyword evidence="6" id="KW-0808">Transferase</keyword>
<feature type="compositionally biased region" description="Polar residues" evidence="21">
    <location>
        <begin position="879"/>
        <end position="894"/>
    </location>
</feature>
<dbReference type="InterPro" id="IPR032675">
    <property type="entry name" value="LRR_dom_sf"/>
</dbReference>
<accession>A0AAN9FCX9</accession>
<evidence type="ECO:0000313" key="25">
    <source>
        <dbReference type="EMBL" id="KAK7274004.1"/>
    </source>
</evidence>
<keyword evidence="9" id="KW-0677">Repeat</keyword>
<name>A0AAN9FCX9_CROPI</name>
<dbReference type="Pfam" id="PF07714">
    <property type="entry name" value="PK_Tyr_Ser-Thr"/>
    <property type="match status" value="1"/>
</dbReference>
<dbReference type="PANTHER" id="PTHR47986:SF34">
    <property type="entry name" value="RECEPTOR-LIKE KINASE TMK2"/>
    <property type="match status" value="1"/>
</dbReference>
<keyword evidence="13 22" id="KW-1133">Transmembrane helix</keyword>
<evidence type="ECO:0000256" key="23">
    <source>
        <dbReference type="SAM" id="SignalP"/>
    </source>
</evidence>
<evidence type="ECO:0000256" key="12">
    <source>
        <dbReference type="ARBA" id="ARBA00022840"/>
    </source>
</evidence>
<evidence type="ECO:0000256" key="19">
    <source>
        <dbReference type="ARBA" id="ARBA00048679"/>
    </source>
</evidence>
<dbReference type="Pfam" id="PF08263">
    <property type="entry name" value="LRRNT_2"/>
    <property type="match status" value="2"/>
</dbReference>
<evidence type="ECO:0000256" key="9">
    <source>
        <dbReference type="ARBA" id="ARBA00022737"/>
    </source>
</evidence>
<evidence type="ECO:0000256" key="14">
    <source>
        <dbReference type="ARBA" id="ARBA00023136"/>
    </source>
</evidence>
<evidence type="ECO:0000256" key="5">
    <source>
        <dbReference type="ARBA" id="ARBA00022614"/>
    </source>
</evidence>
<dbReference type="InterPro" id="IPR001245">
    <property type="entry name" value="Ser-Thr/Tyr_kinase_cat_dom"/>
</dbReference>
<dbReference type="GO" id="GO:0004674">
    <property type="term" value="F:protein serine/threonine kinase activity"/>
    <property type="evidence" value="ECO:0007669"/>
    <property type="project" value="UniProtKB-KW"/>
</dbReference>
<dbReference type="InterPro" id="IPR008271">
    <property type="entry name" value="Ser/Thr_kinase_AS"/>
</dbReference>
<feature type="region of interest" description="Disordered" evidence="21">
    <location>
        <begin position="879"/>
        <end position="910"/>
    </location>
</feature>
<dbReference type="InterPro" id="IPR013210">
    <property type="entry name" value="LRR_N_plant-typ"/>
</dbReference>
<keyword evidence="7 22" id="KW-0812">Transmembrane</keyword>
<dbReference type="SUPFAM" id="SSF56112">
    <property type="entry name" value="Protein kinase-like (PK-like)"/>
    <property type="match status" value="1"/>
</dbReference>
<dbReference type="FunFam" id="3.30.200.20:FF:000226">
    <property type="entry name" value="receptor protein kinase TMK1"/>
    <property type="match status" value="1"/>
</dbReference>
<feature type="binding site" evidence="20">
    <location>
        <position position="586"/>
    </location>
    <ligand>
        <name>ATP</name>
        <dbReference type="ChEBI" id="CHEBI:30616"/>
    </ligand>
</feature>
<keyword evidence="16" id="KW-0675">Receptor</keyword>
<dbReference type="InterPro" id="IPR017441">
    <property type="entry name" value="Protein_kinase_ATP_BS"/>
</dbReference>
<comment type="similarity">
    <text evidence="2">Belongs to the protein kinase superfamily. Ser/Thr protein kinase family.</text>
</comment>
<keyword evidence="26" id="KW-1185">Reference proteome</keyword>
<dbReference type="InterPro" id="IPR000719">
    <property type="entry name" value="Prot_kinase_dom"/>
</dbReference>
<dbReference type="PANTHER" id="PTHR47986">
    <property type="entry name" value="OSJNBA0070M12.3 PROTEIN"/>
    <property type="match status" value="1"/>
</dbReference>
<dbReference type="PROSITE" id="PS50011">
    <property type="entry name" value="PROTEIN_KINASE_DOM"/>
    <property type="match status" value="1"/>
</dbReference>
<dbReference type="FunFam" id="1.10.510.10:FF:000198">
    <property type="entry name" value="receptor protein kinase TMK1"/>
    <property type="match status" value="1"/>
</dbReference>
<dbReference type="FunFam" id="3.80.10.10:FF:000129">
    <property type="entry name" value="Leucine-rich repeat receptor-like kinase"/>
    <property type="match status" value="1"/>
</dbReference>
<evidence type="ECO:0000256" key="1">
    <source>
        <dbReference type="ARBA" id="ARBA00004167"/>
    </source>
</evidence>
<keyword evidence="10 20" id="KW-0547">Nucleotide-binding</keyword>
<dbReference type="InterPro" id="IPR001611">
    <property type="entry name" value="Leu-rich_rpt"/>
</dbReference>
<comment type="catalytic activity">
    <reaction evidence="18">
        <text>L-threonyl-[protein] + ATP = O-phospho-L-threonyl-[protein] + ADP + H(+)</text>
        <dbReference type="Rhea" id="RHEA:46608"/>
        <dbReference type="Rhea" id="RHEA-COMP:11060"/>
        <dbReference type="Rhea" id="RHEA-COMP:11605"/>
        <dbReference type="ChEBI" id="CHEBI:15378"/>
        <dbReference type="ChEBI" id="CHEBI:30013"/>
        <dbReference type="ChEBI" id="CHEBI:30616"/>
        <dbReference type="ChEBI" id="CHEBI:61977"/>
        <dbReference type="ChEBI" id="CHEBI:456216"/>
        <dbReference type="EC" id="2.7.11.1"/>
    </reaction>
</comment>
<evidence type="ECO:0000256" key="7">
    <source>
        <dbReference type="ARBA" id="ARBA00022692"/>
    </source>
</evidence>
<feature type="signal peptide" evidence="23">
    <location>
        <begin position="1"/>
        <end position="25"/>
    </location>
</feature>
<keyword evidence="5" id="KW-0433">Leucine-rich repeat</keyword>
<dbReference type="InterPro" id="IPR052422">
    <property type="entry name" value="Auxin_Ser/Thr_Kinase"/>
</dbReference>
<evidence type="ECO:0000256" key="2">
    <source>
        <dbReference type="ARBA" id="ARBA00008684"/>
    </source>
</evidence>
<keyword evidence="8 23" id="KW-0732">Signal</keyword>
<dbReference type="PROSITE" id="PS00107">
    <property type="entry name" value="PROTEIN_KINASE_ATP"/>
    <property type="match status" value="1"/>
</dbReference>
<evidence type="ECO:0000256" key="21">
    <source>
        <dbReference type="SAM" id="MobiDB-lite"/>
    </source>
</evidence>
<evidence type="ECO:0000256" key="8">
    <source>
        <dbReference type="ARBA" id="ARBA00022729"/>
    </source>
</evidence>
<evidence type="ECO:0000256" key="22">
    <source>
        <dbReference type="SAM" id="Phobius"/>
    </source>
</evidence>
<dbReference type="Pfam" id="PF00560">
    <property type="entry name" value="LRR_1"/>
    <property type="match status" value="2"/>
</dbReference>
<comment type="subcellular location">
    <subcellularLocation>
        <location evidence="1">Membrane</location>
        <topology evidence="1">Single-pass membrane protein</topology>
    </subcellularLocation>
</comment>
<evidence type="ECO:0000256" key="4">
    <source>
        <dbReference type="ARBA" id="ARBA00022527"/>
    </source>
</evidence>
<dbReference type="EMBL" id="JAYWIO010000003">
    <property type="protein sequence ID" value="KAK7274004.1"/>
    <property type="molecule type" value="Genomic_DNA"/>
</dbReference>
<evidence type="ECO:0000256" key="10">
    <source>
        <dbReference type="ARBA" id="ARBA00022741"/>
    </source>
</evidence>
<evidence type="ECO:0000256" key="6">
    <source>
        <dbReference type="ARBA" id="ARBA00022679"/>
    </source>
</evidence>
<organism evidence="25 26">
    <name type="scientific">Crotalaria pallida</name>
    <name type="common">Smooth rattlebox</name>
    <name type="synonym">Crotalaria striata</name>
    <dbReference type="NCBI Taxonomy" id="3830"/>
    <lineage>
        <taxon>Eukaryota</taxon>
        <taxon>Viridiplantae</taxon>
        <taxon>Streptophyta</taxon>
        <taxon>Embryophyta</taxon>
        <taxon>Tracheophyta</taxon>
        <taxon>Spermatophyta</taxon>
        <taxon>Magnoliopsida</taxon>
        <taxon>eudicotyledons</taxon>
        <taxon>Gunneridae</taxon>
        <taxon>Pentapetalae</taxon>
        <taxon>rosids</taxon>
        <taxon>fabids</taxon>
        <taxon>Fabales</taxon>
        <taxon>Fabaceae</taxon>
        <taxon>Papilionoideae</taxon>
        <taxon>50 kb inversion clade</taxon>
        <taxon>genistoids sensu lato</taxon>
        <taxon>core genistoids</taxon>
        <taxon>Crotalarieae</taxon>
        <taxon>Crotalaria</taxon>
    </lineage>
</organism>
<keyword evidence="15" id="KW-1015">Disulfide bond</keyword>
<dbReference type="Proteomes" id="UP001372338">
    <property type="component" value="Unassembled WGS sequence"/>
</dbReference>
<dbReference type="Gene3D" id="3.30.200.20">
    <property type="entry name" value="Phosphorylase Kinase, domain 1"/>
    <property type="match status" value="1"/>
</dbReference>
<keyword evidence="14 22" id="KW-0472">Membrane</keyword>
<gene>
    <name evidence="25" type="ORF">RIF29_15073</name>
</gene>
<evidence type="ECO:0000256" key="18">
    <source>
        <dbReference type="ARBA" id="ARBA00047899"/>
    </source>
</evidence>
<evidence type="ECO:0000256" key="20">
    <source>
        <dbReference type="PROSITE-ProRule" id="PRU10141"/>
    </source>
</evidence>
<comment type="catalytic activity">
    <reaction evidence="19">
        <text>L-seryl-[protein] + ATP = O-phospho-L-seryl-[protein] + ADP + H(+)</text>
        <dbReference type="Rhea" id="RHEA:17989"/>
        <dbReference type="Rhea" id="RHEA-COMP:9863"/>
        <dbReference type="Rhea" id="RHEA-COMP:11604"/>
        <dbReference type="ChEBI" id="CHEBI:15378"/>
        <dbReference type="ChEBI" id="CHEBI:29999"/>
        <dbReference type="ChEBI" id="CHEBI:30616"/>
        <dbReference type="ChEBI" id="CHEBI:83421"/>
        <dbReference type="ChEBI" id="CHEBI:456216"/>
        <dbReference type="EC" id="2.7.11.1"/>
    </reaction>
</comment>
<evidence type="ECO:0000256" key="3">
    <source>
        <dbReference type="ARBA" id="ARBA00012513"/>
    </source>
</evidence>
<keyword evidence="17" id="KW-0325">Glycoprotein</keyword>
<dbReference type="GO" id="GO:0016020">
    <property type="term" value="C:membrane"/>
    <property type="evidence" value="ECO:0007669"/>
    <property type="project" value="UniProtKB-SubCell"/>
</dbReference>
<evidence type="ECO:0000313" key="26">
    <source>
        <dbReference type="Proteomes" id="UP001372338"/>
    </source>
</evidence>
<dbReference type="InterPro" id="IPR011009">
    <property type="entry name" value="Kinase-like_dom_sf"/>
</dbReference>
<protein>
    <recommendedName>
        <fullName evidence="3">non-specific serine/threonine protein kinase</fullName>
        <ecNumber evidence="3">2.7.11.1</ecNumber>
    </recommendedName>
</protein>
<keyword evidence="4" id="KW-0723">Serine/threonine-protein kinase</keyword>
<dbReference type="Gene3D" id="3.80.10.10">
    <property type="entry name" value="Ribonuclease Inhibitor"/>
    <property type="match status" value="2"/>
</dbReference>
<dbReference type="AlphaFoldDB" id="A0AAN9FCX9"/>
<keyword evidence="11" id="KW-0418">Kinase</keyword>
<evidence type="ECO:0000256" key="13">
    <source>
        <dbReference type="ARBA" id="ARBA00022989"/>
    </source>
</evidence>
<evidence type="ECO:0000256" key="17">
    <source>
        <dbReference type="ARBA" id="ARBA00023180"/>
    </source>
</evidence>
<dbReference type="Gene3D" id="1.10.510.10">
    <property type="entry name" value="Transferase(Phosphotransferase) domain 1"/>
    <property type="match status" value="1"/>
</dbReference>
<dbReference type="PROSITE" id="PS00108">
    <property type="entry name" value="PROTEIN_KINASE_ST"/>
    <property type="match status" value="1"/>
</dbReference>
<dbReference type="GO" id="GO:0005524">
    <property type="term" value="F:ATP binding"/>
    <property type="evidence" value="ECO:0007669"/>
    <property type="project" value="UniProtKB-UniRule"/>
</dbReference>
<dbReference type="FunFam" id="3.80.10.10:FF:000190">
    <property type="entry name" value="Receptor-like kinase TMK4"/>
    <property type="match status" value="1"/>
</dbReference>
<keyword evidence="12 20" id="KW-0067">ATP-binding</keyword>
<evidence type="ECO:0000256" key="11">
    <source>
        <dbReference type="ARBA" id="ARBA00022777"/>
    </source>
</evidence>
<reference evidence="25 26" key="1">
    <citation type="submission" date="2024-01" db="EMBL/GenBank/DDBJ databases">
        <title>The genomes of 5 underutilized Papilionoideae crops provide insights into root nodulation and disease resistanc.</title>
        <authorList>
            <person name="Yuan L."/>
        </authorList>
    </citation>
    <scope>NUCLEOTIDE SEQUENCE [LARGE SCALE GENOMIC DNA]</scope>
    <source>
        <strain evidence="25">ZHUSHIDOU_FW_LH</strain>
        <tissue evidence="25">Leaf</tissue>
    </source>
</reference>
<comment type="caution">
    <text evidence="25">The sequence shown here is derived from an EMBL/GenBank/DDBJ whole genome shotgun (WGS) entry which is preliminary data.</text>
</comment>
<evidence type="ECO:0000256" key="15">
    <source>
        <dbReference type="ARBA" id="ARBA00023157"/>
    </source>
</evidence>
<sequence length="910" mass="99695">MQKPEPLFLFPFLLLFSVFVLCAQSQDDAAIMNTLKKALKPPTALNWTDTDFCNWKHTQCNGERRVKSIQIGSLNLEGTLPPELVNLSALETFQCNANQLSGTVPKMPNSLQHLVINNNNFNSMANEFFKGMTGLVEVRIDFNPFQSWTIPDSLKDCQSLISFSGMSANFNGRIPSFFGINPVLLELHLSYNHLEGELPESFAGSNIESLWLNNQNITKLNGTLAVLTNMTSLKQVWVQSNSFTGMIPDFSNHDQLSFVNLRDNQLTGLVPDSLVKLPALRNVTLTNNCLQGPTPKFGDGVVVDMANGSNSFCTNEAGKPCSSNVTLLLSVVEPLGYPLKLAQLWKGDDACANWEGVFCTGPNITRINFQYSGFSGTISPKFGNLTFLKTLLLKNNNLTGRIPSELASLPYLTELDVSNNNLCCQVPVFRKGVSLITAGNPDIGKDLAPPPGSGSGDNSGGKGNKHNAGVIVGVVVGVVILLGVGVVLFIKFGRKRKHGSKFQSPNAIVVHPRRSGDGNDLKVSVADGAFSPSTSVQNGEGGNMVISIQVLREVTGNFSERNILGKGGFGTVYKGELHDGTKIAVKRMESGIMGEKGLSEFMSEIAVLTKVRHKHLVALLGHCLDGNERLLVYEYMPQGTLSQHLFDRKDDDGSKPLDWKRRLIIALDVARGVEYLHSLAQQIFIHRDLKPSNILLGDDMRAKVSDFGLVRLAPEGQASFETRVAGTFGYLAPEYAVTGRVTTKVDVYSYGVILMEMITGRKAIDNSQPEENMHLVTWFRRMLLNKESFQKIIDPEIDVDDGALDSLRTVADLAGHCCSREPYQRPDMSHVVNVLSPLVEIWKPTESSPDDIYGIDLDMSLPHLINKWQQLEGSSTMNASSSTLFTSDNTQTSVAPPDGFGRSFNTQDGR</sequence>